<comment type="caution">
    <text evidence="1">The sequence shown here is derived from an EMBL/GenBank/DDBJ whole genome shotgun (WGS) entry which is preliminary data.</text>
</comment>
<protein>
    <submittedName>
        <fullName evidence="1">Uncharacterized protein</fullName>
    </submittedName>
</protein>
<evidence type="ECO:0000313" key="2">
    <source>
        <dbReference type="Proteomes" id="UP000241890"/>
    </source>
</evidence>
<dbReference type="Proteomes" id="UP000241890">
    <property type="component" value="Unassembled WGS sequence"/>
</dbReference>
<dbReference type="AlphaFoldDB" id="A0A2R5FE94"/>
<sequence length="44" mass="4734">MVSPCIATLLTGDECPFNTCCSKPDVAFQMRTVLSLDPLTMVSP</sequence>
<dbReference type="EMBL" id="BEYU01001743">
    <property type="protein sequence ID" value="GBG16275.1"/>
    <property type="molecule type" value="Genomic_DNA"/>
</dbReference>
<accession>A0A2R5FE94</accession>
<proteinExistence type="predicted"/>
<keyword evidence="2" id="KW-1185">Reference proteome</keyword>
<name>A0A2R5FE94_9STRA</name>
<evidence type="ECO:0000313" key="1">
    <source>
        <dbReference type="EMBL" id="GBG16275.1"/>
    </source>
</evidence>
<reference evidence="1 2" key="1">
    <citation type="submission" date="2017-12" db="EMBL/GenBank/DDBJ databases">
        <title>Sequencing, de novo assembly and annotation of complete genome of a new Thraustochytrid species, strain FCC1311.</title>
        <authorList>
            <person name="Sedici K."/>
            <person name="Godart F."/>
            <person name="Aiese Cigliano R."/>
            <person name="Sanseverino W."/>
            <person name="Barakat M."/>
            <person name="Ortet P."/>
            <person name="Marechal E."/>
            <person name="Cagnac O."/>
            <person name="Amato A."/>
        </authorList>
    </citation>
    <scope>NUCLEOTIDE SEQUENCE [LARGE SCALE GENOMIC DNA]</scope>
</reference>
<gene>
    <name evidence="1" type="ORF">FCC1311_117502</name>
</gene>
<dbReference type="InParanoid" id="A0A2R5FE94"/>
<organism evidence="1 2">
    <name type="scientific">Hondaea fermentalgiana</name>
    <dbReference type="NCBI Taxonomy" id="2315210"/>
    <lineage>
        <taxon>Eukaryota</taxon>
        <taxon>Sar</taxon>
        <taxon>Stramenopiles</taxon>
        <taxon>Bigyra</taxon>
        <taxon>Labyrinthulomycetes</taxon>
        <taxon>Thraustochytrida</taxon>
        <taxon>Thraustochytriidae</taxon>
        <taxon>Hondaea</taxon>
    </lineage>
</organism>
<feature type="non-terminal residue" evidence="1">
    <location>
        <position position="44"/>
    </location>
</feature>